<dbReference type="AlphaFoldDB" id="V2Y9M1"/>
<comment type="caution">
    <text evidence="1">The sequence shown here is derived from an EMBL/GenBank/DDBJ whole genome shotgun (WGS) entry which is preliminary data.</text>
</comment>
<sequence length="72" mass="8093">MNEPPNFSLKDFIPFVEKRDKVFAAKGEAVLPTIWCIKTDEQGGKASQIRKASIGLFMFPMLQTTDSMPDTK</sequence>
<dbReference type="OrthoDB" id="10599538at2759"/>
<dbReference type="HOGENOM" id="CLU_2722758_0_0_1"/>
<accession>V2Y9M1</accession>
<name>V2Y9M1_MONRO</name>
<protein>
    <submittedName>
        <fullName evidence="1">Uncharacterized protein</fullName>
    </submittedName>
</protein>
<reference evidence="1 2" key="1">
    <citation type="journal article" date="2014" name="BMC Genomics">
        <title>Genome and secretome analysis of the hemibiotrophic fungal pathogen, Moniliophthora roreri, which causes frosty pod rot disease of cacao: mechanisms of the biotrophic and necrotrophic phases.</title>
        <authorList>
            <person name="Meinhardt L.W."/>
            <person name="Costa G.G.L."/>
            <person name="Thomazella D.P.T."/>
            <person name="Teixeira P.J.P.L."/>
            <person name="Carazzolle M.F."/>
            <person name="Schuster S.C."/>
            <person name="Carlson J.E."/>
            <person name="Guiltinan M.J."/>
            <person name="Mieczkowski P."/>
            <person name="Farmer A."/>
            <person name="Ramaraj T."/>
            <person name="Crozier J."/>
            <person name="Davis R.E."/>
            <person name="Shao J."/>
            <person name="Melnick R.L."/>
            <person name="Pereira G.A.G."/>
            <person name="Bailey B.A."/>
        </authorList>
    </citation>
    <scope>NUCLEOTIDE SEQUENCE [LARGE SCALE GENOMIC DNA]</scope>
    <source>
        <strain evidence="1 2">MCA 2997</strain>
    </source>
</reference>
<keyword evidence="2" id="KW-1185">Reference proteome</keyword>
<dbReference type="Proteomes" id="UP000017559">
    <property type="component" value="Unassembled WGS sequence"/>
</dbReference>
<proteinExistence type="predicted"/>
<evidence type="ECO:0000313" key="2">
    <source>
        <dbReference type="Proteomes" id="UP000017559"/>
    </source>
</evidence>
<dbReference type="KEGG" id="mrr:Moror_14770"/>
<evidence type="ECO:0000313" key="1">
    <source>
        <dbReference type="EMBL" id="ESK88384.1"/>
    </source>
</evidence>
<gene>
    <name evidence="1" type="ORF">Moror_14770</name>
</gene>
<dbReference type="EMBL" id="AWSO01000654">
    <property type="protein sequence ID" value="ESK88384.1"/>
    <property type="molecule type" value="Genomic_DNA"/>
</dbReference>
<organism evidence="1 2">
    <name type="scientific">Moniliophthora roreri (strain MCA 2997)</name>
    <name type="common">Cocoa frosty pod rot fungus</name>
    <name type="synonym">Crinipellis roreri</name>
    <dbReference type="NCBI Taxonomy" id="1381753"/>
    <lineage>
        <taxon>Eukaryota</taxon>
        <taxon>Fungi</taxon>
        <taxon>Dikarya</taxon>
        <taxon>Basidiomycota</taxon>
        <taxon>Agaricomycotina</taxon>
        <taxon>Agaricomycetes</taxon>
        <taxon>Agaricomycetidae</taxon>
        <taxon>Agaricales</taxon>
        <taxon>Marasmiineae</taxon>
        <taxon>Marasmiaceae</taxon>
        <taxon>Moniliophthora</taxon>
    </lineage>
</organism>